<dbReference type="InterPro" id="IPR041192">
    <property type="entry name" value="PIN_11"/>
</dbReference>
<protein>
    <submittedName>
        <fullName evidence="9">E3 SUMO-protein ligase ZNF451 isoform X1</fullName>
    </submittedName>
</protein>
<evidence type="ECO:0000256" key="5">
    <source>
        <dbReference type="PROSITE-ProRule" id="PRU00042"/>
    </source>
</evidence>
<dbReference type="GeneID" id="110073016"/>
<dbReference type="InterPro" id="IPR058947">
    <property type="entry name" value="Zf-C2H2_ZNF451_2nd"/>
</dbReference>
<feature type="region of interest" description="Disordered" evidence="6">
    <location>
        <begin position="1140"/>
        <end position="1167"/>
    </location>
</feature>
<dbReference type="GO" id="GO:0005634">
    <property type="term" value="C:nucleus"/>
    <property type="evidence" value="ECO:0007669"/>
    <property type="project" value="TreeGrafter"/>
</dbReference>
<name>A0A6J0SRE4_9SAUR</name>
<organism evidence="8 9">
    <name type="scientific">Pogona vitticeps</name>
    <name type="common">central bearded dragon</name>
    <dbReference type="NCBI Taxonomy" id="103695"/>
    <lineage>
        <taxon>Eukaryota</taxon>
        <taxon>Metazoa</taxon>
        <taxon>Chordata</taxon>
        <taxon>Craniata</taxon>
        <taxon>Vertebrata</taxon>
        <taxon>Euteleostomi</taxon>
        <taxon>Lepidosauria</taxon>
        <taxon>Squamata</taxon>
        <taxon>Bifurcata</taxon>
        <taxon>Unidentata</taxon>
        <taxon>Episquamata</taxon>
        <taxon>Toxicofera</taxon>
        <taxon>Iguania</taxon>
        <taxon>Acrodonta</taxon>
        <taxon>Agamidae</taxon>
        <taxon>Amphibolurinae</taxon>
        <taxon>Pogona</taxon>
    </lineage>
</organism>
<evidence type="ECO:0000259" key="7">
    <source>
        <dbReference type="PROSITE" id="PS50157"/>
    </source>
</evidence>
<dbReference type="GO" id="GO:0016874">
    <property type="term" value="F:ligase activity"/>
    <property type="evidence" value="ECO:0007669"/>
    <property type="project" value="UniProtKB-KW"/>
</dbReference>
<dbReference type="PROSITE" id="PS00028">
    <property type="entry name" value="ZINC_FINGER_C2H2_1"/>
    <property type="match status" value="4"/>
</dbReference>
<evidence type="ECO:0000256" key="3">
    <source>
        <dbReference type="ARBA" id="ARBA00022771"/>
    </source>
</evidence>
<reference evidence="8" key="1">
    <citation type="submission" date="2025-05" db="UniProtKB">
        <authorList>
            <consortium name="RefSeq"/>
        </authorList>
    </citation>
    <scope>NUCLEOTIDE SEQUENCE [LARGE SCALE GENOMIC DNA]</scope>
</reference>
<dbReference type="Pfam" id="PF23101">
    <property type="entry name" value="Zf-C2H2_ZNF451_1st"/>
    <property type="match status" value="1"/>
</dbReference>
<dbReference type="Pfam" id="PF23108">
    <property type="entry name" value="Zf-C2H2_ZNF451"/>
    <property type="match status" value="1"/>
</dbReference>
<evidence type="ECO:0000313" key="8">
    <source>
        <dbReference type="Proteomes" id="UP001652642"/>
    </source>
</evidence>
<keyword evidence="2" id="KW-0677">Repeat</keyword>
<evidence type="ECO:0000256" key="4">
    <source>
        <dbReference type="ARBA" id="ARBA00022833"/>
    </source>
</evidence>
<keyword evidence="3 5" id="KW-0863">Zinc-finger</keyword>
<feature type="domain" description="C2H2-type" evidence="7">
    <location>
        <begin position="873"/>
        <end position="900"/>
    </location>
</feature>
<dbReference type="Pfam" id="PF23107">
    <property type="entry name" value="Zf-C2H2_ZNF451_C"/>
    <property type="match status" value="1"/>
</dbReference>
<dbReference type="InterPro" id="IPR058946">
    <property type="entry name" value="Zf-C2H2_ZNF451_C"/>
</dbReference>
<keyword evidence="4" id="KW-0862">Zinc</keyword>
<dbReference type="InterPro" id="IPR013087">
    <property type="entry name" value="Znf_C2H2_type"/>
</dbReference>
<keyword evidence="8" id="KW-1185">Reference proteome</keyword>
<dbReference type="Pfam" id="PF23102">
    <property type="entry name" value="Zf-C2H2_ZNF451_2nd"/>
    <property type="match status" value="1"/>
</dbReference>
<evidence type="ECO:0000313" key="9">
    <source>
        <dbReference type="RefSeq" id="XP_020637470.2"/>
    </source>
</evidence>
<dbReference type="PANTHER" id="PTHR24408:SF61">
    <property type="entry name" value="E3 SUMO-PROTEIN LIGASE ZNF451"/>
    <property type="match status" value="1"/>
</dbReference>
<dbReference type="InterPro" id="IPR058950">
    <property type="entry name" value="Zf-C2H2_ZNF451_5th"/>
</dbReference>
<dbReference type="GO" id="GO:0000981">
    <property type="term" value="F:DNA-binding transcription factor activity, RNA polymerase II-specific"/>
    <property type="evidence" value="ECO:0007669"/>
    <property type="project" value="TreeGrafter"/>
</dbReference>
<dbReference type="CDD" id="cd18721">
    <property type="entry name" value="PIN_ZNF451-like"/>
    <property type="match status" value="1"/>
</dbReference>
<gene>
    <name evidence="9" type="primary">ZNF451</name>
</gene>
<dbReference type="SMART" id="SM00355">
    <property type="entry name" value="ZnF_C2H2"/>
    <property type="match status" value="11"/>
</dbReference>
<dbReference type="GO" id="GO:0043565">
    <property type="term" value="F:sequence-specific DNA binding"/>
    <property type="evidence" value="ECO:0007669"/>
    <property type="project" value="TreeGrafter"/>
</dbReference>
<dbReference type="Gene3D" id="3.30.160.60">
    <property type="entry name" value="Classic Zinc Finger"/>
    <property type="match status" value="2"/>
</dbReference>
<proteinExistence type="predicted"/>
<dbReference type="InterPro" id="IPR058949">
    <property type="entry name" value="Zf-C2H2_ZNF451_1st"/>
</dbReference>
<sequence length="1176" mass="132312">MRRAALGNCLALSPGLEKPQADRAQGNYNSRQALRGFPGRATSRSELETEEVVTRETPGVGSWKALARAVGGSGAVAASGSPGLLRAVGPPQRQSSCPLVPPPPPPCRSPLPGHARASLSRGLGLAAGPPIMECLVSSKRTEDASSQHEESEDDIEFVGEGVLRPVVDCVDLLSSDEEDCVSSSNKNVKKKDYFEYQKEKVASTLDRLARHVEVEKQLKEEKNKAFKEKLDSQHAHGLQELEFIQGHSDTEAARLCVNQWLKMPGLKPGTVNSGRRALPQKSGEMPSNRKSILCPIMHCNRKFDNGHLLLGHLKRFDHSPCDPTITLHGPPANAFACIVCRRRFATSQQYSDHLSSKAGENDGHERNYPPQHIQCFACPCCFLLFSIRDECLQHMSEKKHFSQAFKLDDKPGHPVPLSFPTYAKNLLISLCKEVPFQVKCTSCHLVLRSHVELTAHFRTRCRNAGPVSVSKKSISQVAEIFKAKGFCQSCDTLFLNDDHISKHTCKTLPKVKIFTTMEESILTICHINEGNKSVPHLQKHVNLLKPSPLKRPLDLNVLLGDQGETTSKRKKDFEGRSQEVSRTYTVKTWVCQCHLAFPSEELVEKHIFSENRICYRCGVCAKSAENASIIRLHMSRFHGGAHLSNFHFWCQSCSVVLQKEEDVMAHVTELHEGHTYYWEKDFSGDELALPSDVQCSRSLEREENSPSPMELSPPASPVDLTESTSGQWQCRLCEEVFDSEDSVKQHCMSLESHHFHRYSCGLCKLTFRKTETLHRHCKDRHDSIVQIKYFCGLCGDIFFDVEEEFLCHFRSVHSIDYLCVSGRAGESIKNFEIVEESNLLNCGCREKYICKENRKADYKRCQAALLEKGSMWFRCTLCSSTAQSYSDMTAHLNSHTNKKEDQQLYVVRCGSCNKSFSDIAVAHQHFHAEHCFLKPQLAFGSQTESDVFQFSACGSTDSKPDKLKISVDTTTSASGKKMKLRDIKKEQDDGDLPDLDYLCTMTHIIMMDLDNWGNLFHQLPATLNQGTFIWGFQGGHNNWKPPVNCKIFNYLNKIGCFFLHPRCGTRREAADFAICVHVGRLDEHLPKHIPFTILSGDKSFLELESQLKMTQRATRILDPHKIDADMMCALLNSISDTAKESETDDTQAVMQHSLQDAKEEKDAEFQEAIRRSLEEM</sequence>
<dbReference type="Pfam" id="PF23103">
    <property type="entry name" value="Zf-C2H2_ZNF451_5th"/>
    <property type="match status" value="1"/>
</dbReference>
<dbReference type="PANTHER" id="PTHR24408">
    <property type="entry name" value="ZINC FINGER PROTEIN"/>
    <property type="match status" value="1"/>
</dbReference>
<dbReference type="RefSeq" id="XP_020637470.2">
    <property type="nucleotide sequence ID" value="XM_020781811.2"/>
</dbReference>
<feature type="domain" description="C2H2-type" evidence="7">
    <location>
        <begin position="292"/>
        <end position="323"/>
    </location>
</feature>
<reference evidence="9" key="2">
    <citation type="submission" date="2025-08" db="UniProtKB">
        <authorList>
            <consortium name="RefSeq"/>
        </authorList>
    </citation>
    <scope>IDENTIFICATION</scope>
</reference>
<dbReference type="OrthoDB" id="6091938at2759"/>
<evidence type="ECO:0000256" key="6">
    <source>
        <dbReference type="SAM" id="MobiDB-lite"/>
    </source>
</evidence>
<feature type="compositionally biased region" description="Basic and acidic residues" evidence="6">
    <location>
        <begin position="1155"/>
        <end position="1167"/>
    </location>
</feature>
<feature type="region of interest" description="Disordered" evidence="6">
    <location>
        <begin position="700"/>
        <end position="722"/>
    </location>
</feature>
<dbReference type="CTD" id="26036"/>
<dbReference type="GO" id="GO:0008270">
    <property type="term" value="F:zinc ion binding"/>
    <property type="evidence" value="ECO:0007669"/>
    <property type="project" value="UniProtKB-KW"/>
</dbReference>
<dbReference type="InParanoid" id="A0A6J0SRE4"/>
<dbReference type="InterPro" id="IPR058156">
    <property type="entry name" value="Znf-C2H2_ZNF451"/>
</dbReference>
<feature type="domain" description="C2H2-type" evidence="7">
    <location>
        <begin position="907"/>
        <end position="935"/>
    </location>
</feature>
<keyword evidence="9" id="KW-0436">Ligase</keyword>
<dbReference type="Pfam" id="PF18479">
    <property type="entry name" value="PIN_11"/>
    <property type="match status" value="1"/>
</dbReference>
<dbReference type="KEGG" id="pvt:110073016"/>
<accession>A0A6J0SRE4</accession>
<feature type="region of interest" description="Disordered" evidence="6">
    <location>
        <begin position="17"/>
        <end position="55"/>
    </location>
</feature>
<dbReference type="AlphaFoldDB" id="A0A6J0SRE4"/>
<feature type="domain" description="C2H2-type" evidence="7">
    <location>
        <begin position="758"/>
        <end position="781"/>
    </location>
</feature>
<feature type="domain" description="C2H2-type" evidence="7">
    <location>
        <begin position="335"/>
        <end position="362"/>
    </location>
</feature>
<evidence type="ECO:0000256" key="2">
    <source>
        <dbReference type="ARBA" id="ARBA00022737"/>
    </source>
</evidence>
<dbReference type="PROSITE" id="PS50157">
    <property type="entry name" value="ZINC_FINGER_C2H2_2"/>
    <property type="match status" value="5"/>
</dbReference>
<keyword evidence="1" id="KW-0479">Metal-binding</keyword>
<evidence type="ECO:0000256" key="1">
    <source>
        <dbReference type="ARBA" id="ARBA00022723"/>
    </source>
</evidence>
<dbReference type="Proteomes" id="UP001652642">
    <property type="component" value="Chromosome 1"/>
</dbReference>